<dbReference type="Gene3D" id="2.60.40.2700">
    <property type="match status" value="7"/>
</dbReference>
<dbReference type="Proteomes" id="UP000822993">
    <property type="component" value="Unassembled WGS sequence"/>
</dbReference>
<evidence type="ECO:0000256" key="1">
    <source>
        <dbReference type="SAM" id="MobiDB-lite"/>
    </source>
</evidence>
<name>A0A9D5YZM8_9CELL</name>
<evidence type="ECO:0000313" key="4">
    <source>
        <dbReference type="Proteomes" id="UP000822993"/>
    </source>
</evidence>
<organism evidence="3 4">
    <name type="scientific">Oerskovia douganii</name>
    <dbReference type="NCBI Taxonomy" id="2762210"/>
    <lineage>
        <taxon>Bacteria</taxon>
        <taxon>Bacillati</taxon>
        <taxon>Actinomycetota</taxon>
        <taxon>Actinomycetes</taxon>
        <taxon>Micrococcales</taxon>
        <taxon>Cellulomonadaceae</taxon>
        <taxon>Oerskovia</taxon>
    </lineage>
</organism>
<feature type="compositionally biased region" description="Low complexity" evidence="1">
    <location>
        <begin position="35"/>
        <end position="49"/>
    </location>
</feature>
<feature type="region of interest" description="Disordered" evidence="1">
    <location>
        <begin position="35"/>
        <end position="54"/>
    </location>
</feature>
<keyword evidence="2" id="KW-0732">Signal</keyword>
<evidence type="ECO:0000313" key="3">
    <source>
        <dbReference type="EMBL" id="MBE7700691.1"/>
    </source>
</evidence>
<proteinExistence type="predicted"/>
<evidence type="ECO:0008006" key="5">
    <source>
        <dbReference type="Google" id="ProtNLM"/>
    </source>
</evidence>
<gene>
    <name evidence="3" type="ORF">H9623_10305</name>
</gene>
<keyword evidence="4" id="KW-1185">Reference proteome</keyword>
<dbReference type="RefSeq" id="WP_193719964.1">
    <property type="nucleotide sequence ID" value="NZ_JACSPN010000012.1"/>
</dbReference>
<feature type="chain" id="PRO_5038433160" description="Ig-like domain-containing protein" evidence="2">
    <location>
        <begin position="32"/>
        <end position="735"/>
    </location>
</feature>
<protein>
    <recommendedName>
        <fullName evidence="5">Ig-like domain-containing protein</fullName>
    </recommendedName>
</protein>
<evidence type="ECO:0000256" key="2">
    <source>
        <dbReference type="SAM" id="SignalP"/>
    </source>
</evidence>
<comment type="caution">
    <text evidence="3">The sequence shown here is derived from an EMBL/GenBank/DDBJ whole genome shotgun (WGS) entry which is preliminary data.</text>
</comment>
<sequence>MSRPSSSRRFPGLLTAAVTALSILVAPAAVAAPAGPEPVGSAQVSSAADPVPPPAPVVVPPTDRPVIGGIPVPGETVTVYTLPWLPEDVTLTYQWFAEHEGTTVPVAGATGPDLLVTDDLMGATLLAEVTGSATGADPVTVRTAPTPPVSARVLGDFVPTIVGKPAFGSTLSVTTPTWPVPVDLRYEWFRDGVSTAYGEPTYRPLLTDVGARISVRVTASRPGYEAVTAASTPTTPVTLAAFTTSPDPTLAGTVRVGSRVDAMTGRWTEGASFTYQWLVDGKPVPGATASTYTPVAADHGKKLAVTLRASRYGYETVARTSAAQVVAAGVFSASPVPVVAGAVRVGSKLTAQPGTWTPGATFTYQWKANNLAIKGATTATYTPTATDLGKRLTLTVTATRPGYTTKTLTSTATTAVTAGIFTTAPAPKITGTARVGSTLTASRGTWSPTATYTYQWKRNGIAIKGATRSTYTLTTADHAKRITFTVTAKRTGYTTTTRTSTATATVVKPFTTTKAPTITGTARVGSTLRATAPTWTPAATTTTYQWKANGTPITGATRNTLTLTTAHHGKTITVTTTGKRTAYITATRTSTPTAAVTRAFASTSAPVVSGNAWLGTTLSAWTPAWSPSASLTYTWKRDGVTIPGARSTSYRLTASDVGKRITVTVTGSRSTYATASRVSAPTAKVSSCRVKGNHSSSGEWIYHVPGGQFYAVTIPEACFDTEAQAVAAGYRKSKR</sequence>
<dbReference type="EMBL" id="JACSPN010000012">
    <property type="protein sequence ID" value="MBE7700691.1"/>
    <property type="molecule type" value="Genomic_DNA"/>
</dbReference>
<dbReference type="AlphaFoldDB" id="A0A9D5YZM8"/>
<reference evidence="3 4" key="1">
    <citation type="submission" date="2020-08" db="EMBL/GenBank/DDBJ databases">
        <title>A Genomic Blueprint of the Chicken Gut Microbiome.</title>
        <authorList>
            <person name="Gilroy R."/>
            <person name="Ravi A."/>
            <person name="Getino M."/>
            <person name="Pursley I."/>
            <person name="Horton D.L."/>
            <person name="Alikhan N.-F."/>
            <person name="Baker D."/>
            <person name="Gharbi K."/>
            <person name="Hall N."/>
            <person name="Watson M."/>
            <person name="Adriaenssens E.M."/>
            <person name="Foster-Nyarko E."/>
            <person name="Jarju S."/>
            <person name="Secka A."/>
            <person name="Antonio M."/>
            <person name="Oren A."/>
            <person name="Chaudhuri R."/>
            <person name="La Ragione R.M."/>
            <person name="Hildebrand F."/>
            <person name="Pallen M.J."/>
        </authorList>
    </citation>
    <scope>NUCLEOTIDE SEQUENCE [LARGE SCALE GENOMIC DNA]</scope>
    <source>
        <strain evidence="3 4">Sa1BUA8</strain>
    </source>
</reference>
<feature type="signal peptide" evidence="2">
    <location>
        <begin position="1"/>
        <end position="31"/>
    </location>
</feature>
<accession>A0A9D5YZM8</accession>